<feature type="region of interest" description="Disordered" evidence="2">
    <location>
        <begin position="207"/>
        <end position="227"/>
    </location>
</feature>
<organism evidence="3 4">
    <name type="scientific">Dimorphilus gyrociliatus</name>
    <dbReference type="NCBI Taxonomy" id="2664684"/>
    <lineage>
        <taxon>Eukaryota</taxon>
        <taxon>Metazoa</taxon>
        <taxon>Spiralia</taxon>
        <taxon>Lophotrochozoa</taxon>
        <taxon>Annelida</taxon>
        <taxon>Polychaeta</taxon>
        <taxon>Polychaeta incertae sedis</taxon>
        <taxon>Dinophilidae</taxon>
        <taxon>Dimorphilus</taxon>
    </lineage>
</organism>
<dbReference type="AlphaFoldDB" id="A0A7I8W8B0"/>
<evidence type="ECO:0000256" key="2">
    <source>
        <dbReference type="SAM" id="MobiDB-lite"/>
    </source>
</evidence>
<feature type="region of interest" description="Disordered" evidence="2">
    <location>
        <begin position="1"/>
        <end position="23"/>
    </location>
</feature>
<keyword evidence="4" id="KW-1185">Reference proteome</keyword>
<feature type="compositionally biased region" description="Acidic residues" evidence="2">
    <location>
        <begin position="1"/>
        <end position="10"/>
    </location>
</feature>
<gene>
    <name evidence="3" type="ORF">DGYR_LOCUS11118</name>
</gene>
<accession>A0A7I8W8B0</accession>
<evidence type="ECO:0000256" key="1">
    <source>
        <dbReference type="SAM" id="Coils"/>
    </source>
</evidence>
<dbReference type="Pfam" id="PF09755">
    <property type="entry name" value="DUF2046"/>
    <property type="match status" value="1"/>
</dbReference>
<keyword evidence="1" id="KW-0175">Coiled coil</keyword>
<evidence type="ECO:0000313" key="4">
    <source>
        <dbReference type="Proteomes" id="UP000549394"/>
    </source>
</evidence>
<feature type="compositionally biased region" description="Polar residues" evidence="2">
    <location>
        <begin position="207"/>
        <end position="219"/>
    </location>
</feature>
<dbReference type="PANTHER" id="PTHR15276:SF0">
    <property type="entry name" value="COILED-COIL DOMAIN-CONTAINING PROTEIN 6"/>
    <property type="match status" value="1"/>
</dbReference>
<feature type="coiled-coil region" evidence="1">
    <location>
        <begin position="29"/>
        <end position="70"/>
    </location>
</feature>
<dbReference type="Proteomes" id="UP000549394">
    <property type="component" value="Unassembled WGS sequence"/>
</dbReference>
<dbReference type="OrthoDB" id="78858at2759"/>
<reference evidence="3 4" key="1">
    <citation type="submission" date="2020-08" db="EMBL/GenBank/DDBJ databases">
        <authorList>
            <person name="Hejnol A."/>
        </authorList>
    </citation>
    <scope>NUCLEOTIDE SEQUENCE [LARGE SCALE GENOMIC DNA]</scope>
</reference>
<evidence type="ECO:0000313" key="3">
    <source>
        <dbReference type="EMBL" id="CAD5123438.1"/>
    </source>
</evidence>
<dbReference type="InterPro" id="IPR019152">
    <property type="entry name" value="DUF2046"/>
</dbReference>
<protein>
    <submittedName>
        <fullName evidence="3">DgyrCDS11787</fullName>
    </submittedName>
</protein>
<proteinExistence type="predicted"/>
<comment type="caution">
    <text evidence="3">The sequence shown here is derived from an EMBL/GenBank/DDBJ whole genome shotgun (WGS) entry which is preliminary data.</text>
</comment>
<dbReference type="EMBL" id="CAJFCJ010000019">
    <property type="protein sequence ID" value="CAD5123438.1"/>
    <property type="molecule type" value="Genomic_DNA"/>
</dbReference>
<feature type="region of interest" description="Disordered" evidence="2">
    <location>
        <begin position="278"/>
        <end position="300"/>
    </location>
</feature>
<sequence length="300" mass="35635">MADSASELESDTNSMNDGPTARLMTPNHIEYMQRRMESLQQENVVLKTELEKYKQRVKTLEDDNVRLRRASVSIQARAEQEEEFISNTLLKTIETLKKDKEVLAMKYEQEEECLTNDLSRKLFQLQQEKQALERTLEHEQQKEINKLKKNTERLEADIKHKQALLEELRRDKVQLENELEHEQEALVNRLWKRMSTLESEKRRLQQQLNGNTDIPSPRNNIEDDSSAASLRNEVYRLRQQVTNLRADHERRTAELETEEKLIREENARLQKRLEQEVERGEILRSHLSQSESSLEMDDER</sequence>
<dbReference type="PANTHER" id="PTHR15276">
    <property type="entry name" value="H4 D10S170 PROTEIN-RELATED"/>
    <property type="match status" value="1"/>
</dbReference>
<name>A0A7I8W8B0_9ANNE</name>